<keyword evidence="1" id="KW-0812">Transmembrane</keyword>
<dbReference type="SUPFAM" id="SSF52833">
    <property type="entry name" value="Thioredoxin-like"/>
    <property type="match status" value="1"/>
</dbReference>
<dbReference type="EMBL" id="CP097509">
    <property type="protein sequence ID" value="URE19852.1"/>
    <property type="molecule type" value="Genomic_DNA"/>
</dbReference>
<dbReference type="Pfam" id="PF13462">
    <property type="entry name" value="Thioredoxin_4"/>
    <property type="match status" value="1"/>
</dbReference>
<dbReference type="Gene3D" id="3.40.30.10">
    <property type="entry name" value="Glutaredoxin"/>
    <property type="match status" value="1"/>
</dbReference>
<organism evidence="3 4">
    <name type="scientific">Musa troglodytarum</name>
    <name type="common">fe'i banana</name>
    <dbReference type="NCBI Taxonomy" id="320322"/>
    <lineage>
        <taxon>Eukaryota</taxon>
        <taxon>Viridiplantae</taxon>
        <taxon>Streptophyta</taxon>
        <taxon>Embryophyta</taxon>
        <taxon>Tracheophyta</taxon>
        <taxon>Spermatophyta</taxon>
        <taxon>Magnoliopsida</taxon>
        <taxon>Liliopsida</taxon>
        <taxon>Zingiberales</taxon>
        <taxon>Musaceae</taxon>
        <taxon>Musa</taxon>
    </lineage>
</organism>
<dbReference type="PANTHER" id="PTHR33875:SF2">
    <property type="entry name" value="ACR183CP"/>
    <property type="match status" value="1"/>
</dbReference>
<evidence type="ECO:0000256" key="1">
    <source>
        <dbReference type="SAM" id="Phobius"/>
    </source>
</evidence>
<dbReference type="OrthoDB" id="37297at2759"/>
<keyword evidence="1" id="KW-0472">Membrane</keyword>
<gene>
    <name evidence="3" type="ORF">MUK42_10967</name>
</gene>
<sequence>RQRVTLGFTDHLSDRFPLSCSRSPPSPSSLIVLLSDWGARDRLMAHSAAACFLPLLFTALFLLSSCSFGSGIPTRYDGFYYSGEVGDWKDVIVVDAFLDPLCPDSRDAWPPLKQVVRLYSPRLVVIVHPFPLPYHNNAFVACRALHIANKLNASSTFPLLELFFKYQERYYNGPTKSMSRSAIIDDMAKLANGAVGNFSEFLSGFEDWKTDMAARTSFKYGCTRGVAGAPFFFVNGFLLPDAGSALDLETWKSIIGPLLKNQREQISVQPEESRRIEFETDGP</sequence>
<feature type="domain" description="Thioredoxin-like fold" evidence="2">
    <location>
        <begin position="92"/>
        <end position="254"/>
    </location>
</feature>
<evidence type="ECO:0000313" key="4">
    <source>
        <dbReference type="Proteomes" id="UP001055439"/>
    </source>
</evidence>
<dbReference type="AlphaFoldDB" id="A0A9E7KII5"/>
<dbReference type="CDD" id="cd02972">
    <property type="entry name" value="DsbA_family"/>
    <property type="match status" value="1"/>
</dbReference>
<feature type="non-terminal residue" evidence="3">
    <location>
        <position position="1"/>
    </location>
</feature>
<proteinExistence type="predicted"/>
<keyword evidence="1" id="KW-1133">Transmembrane helix</keyword>
<protein>
    <submittedName>
        <fullName evidence="3">Ribonuclease P MRP 25kDa</fullName>
    </submittedName>
</protein>
<accession>A0A9E7KII5</accession>
<dbReference type="PANTHER" id="PTHR33875">
    <property type="entry name" value="OS09G0542200 PROTEIN"/>
    <property type="match status" value="1"/>
</dbReference>
<keyword evidence="4" id="KW-1185">Reference proteome</keyword>
<evidence type="ECO:0000259" key="2">
    <source>
        <dbReference type="Pfam" id="PF13462"/>
    </source>
</evidence>
<evidence type="ECO:0000313" key="3">
    <source>
        <dbReference type="EMBL" id="URE19852.1"/>
    </source>
</evidence>
<dbReference type="InterPro" id="IPR036249">
    <property type="entry name" value="Thioredoxin-like_sf"/>
</dbReference>
<dbReference type="Proteomes" id="UP001055439">
    <property type="component" value="Chromosome 7"/>
</dbReference>
<feature type="transmembrane region" description="Helical" evidence="1">
    <location>
        <begin position="43"/>
        <end position="63"/>
    </location>
</feature>
<reference evidence="3" key="1">
    <citation type="submission" date="2022-05" db="EMBL/GenBank/DDBJ databases">
        <title>The Musa troglodytarum L. genome provides insights into the mechanism of non-climacteric behaviour and enrichment of carotenoids.</title>
        <authorList>
            <person name="Wang J."/>
        </authorList>
    </citation>
    <scope>NUCLEOTIDE SEQUENCE</scope>
    <source>
        <tissue evidence="3">Leaf</tissue>
    </source>
</reference>
<dbReference type="InterPro" id="IPR012336">
    <property type="entry name" value="Thioredoxin-like_fold"/>
</dbReference>
<name>A0A9E7KII5_9LILI</name>